<sequence length="147" mass="16505">MLLIVSFVVQKLLSFISFHLFIFVFISLNLGDGSERILLQFMSKSVLSMFSSKSFIVSGLTFKPLIHLKFIFVYDVKKCSDFTLFHVAVQFSQHDLLKRLSFSLESSDGQLVTQLSETLGLANLEGGPPGHLLVPPIPRMIEAWHSA</sequence>
<accession>A0AC11ENW4</accession>
<dbReference type="Ensembl" id="ENSOART00020081073.1">
    <property type="protein sequence ID" value="ENSOARP00020060884.1"/>
    <property type="gene ID" value="ENSOARG00020026604.1"/>
</dbReference>
<proteinExistence type="predicted"/>
<name>A0AC11ENW4_SHEEP</name>
<protein>
    <submittedName>
        <fullName evidence="1">Uncharacterized protein</fullName>
    </submittedName>
</protein>
<reference evidence="1" key="2">
    <citation type="submission" date="2025-08" db="UniProtKB">
        <authorList>
            <consortium name="Ensembl"/>
        </authorList>
    </citation>
    <scope>IDENTIFICATION</scope>
</reference>
<reference evidence="1" key="1">
    <citation type="submission" date="2020-11" db="EMBL/GenBank/DDBJ databases">
        <authorList>
            <person name="Davenport K.M."/>
            <person name="Bickhart D.M."/>
            <person name="Smith T.P.L."/>
            <person name="Murdoch B.M."/>
            <person name="Rosen B.D."/>
        </authorList>
    </citation>
    <scope>NUCLEOTIDE SEQUENCE [LARGE SCALE GENOMIC DNA]</scope>
    <source>
        <strain evidence="1">OAR_USU_Benz2616</strain>
    </source>
</reference>
<evidence type="ECO:0000313" key="1">
    <source>
        <dbReference type="Ensembl" id="ENSOARP00020060884.1"/>
    </source>
</evidence>
<reference evidence="1" key="3">
    <citation type="submission" date="2025-09" db="UniProtKB">
        <authorList>
            <consortium name="Ensembl"/>
        </authorList>
    </citation>
    <scope>IDENTIFICATION</scope>
</reference>
<organism evidence="1">
    <name type="scientific">Ovis aries</name>
    <name type="common">Sheep</name>
    <dbReference type="NCBI Taxonomy" id="9940"/>
    <lineage>
        <taxon>Eukaryota</taxon>
        <taxon>Metazoa</taxon>
        <taxon>Chordata</taxon>
        <taxon>Craniata</taxon>
        <taxon>Vertebrata</taxon>
        <taxon>Euteleostomi</taxon>
        <taxon>Mammalia</taxon>
        <taxon>Eutheria</taxon>
        <taxon>Laurasiatheria</taxon>
        <taxon>Artiodactyla</taxon>
        <taxon>Ruminantia</taxon>
        <taxon>Pecora</taxon>
        <taxon>Bovidae</taxon>
        <taxon>Caprinae</taxon>
        <taxon>Ovis</taxon>
    </lineage>
</organism>